<comment type="similarity">
    <text evidence="3">Belongs to the WD repeat cdt2 family.</text>
</comment>
<dbReference type="SMART" id="SM00320">
    <property type="entry name" value="WD40"/>
    <property type="match status" value="4"/>
</dbReference>
<evidence type="ECO:0000313" key="7">
    <source>
        <dbReference type="Proteomes" id="UP001367676"/>
    </source>
</evidence>
<keyword evidence="4" id="KW-0853">WD repeat</keyword>
<keyword evidence="7" id="KW-1185">Reference proteome</keyword>
<evidence type="ECO:0000256" key="5">
    <source>
        <dbReference type="SAM" id="MobiDB-lite"/>
    </source>
</evidence>
<dbReference type="GO" id="GO:0043161">
    <property type="term" value="P:proteasome-mediated ubiquitin-dependent protein catabolic process"/>
    <property type="evidence" value="ECO:0007669"/>
    <property type="project" value="TreeGrafter"/>
</dbReference>
<dbReference type="Pfam" id="PF00400">
    <property type="entry name" value="WD40"/>
    <property type="match status" value="3"/>
</dbReference>
<dbReference type="EMBL" id="JBBCAQ010000022">
    <property type="protein sequence ID" value="KAK7591181.1"/>
    <property type="molecule type" value="Genomic_DNA"/>
</dbReference>
<reference evidence="6 7" key="1">
    <citation type="submission" date="2024-03" db="EMBL/GenBank/DDBJ databases">
        <title>Adaptation during the transition from Ophiocordyceps entomopathogen to insect associate is accompanied by gene loss and intensified selection.</title>
        <authorList>
            <person name="Ward C.M."/>
            <person name="Onetto C.A."/>
            <person name="Borneman A.R."/>
        </authorList>
    </citation>
    <scope>NUCLEOTIDE SEQUENCE [LARGE SCALE GENOMIC DNA]</scope>
    <source>
        <strain evidence="6">AWRI1</strain>
        <tissue evidence="6">Single Adult Female</tissue>
    </source>
</reference>
<comment type="caution">
    <text evidence="6">The sequence shown here is derived from an EMBL/GenBank/DDBJ whole genome shotgun (WGS) entry which is preliminary data.</text>
</comment>
<protein>
    <submittedName>
        <fullName evidence="6">Uncharacterized protein</fullName>
    </submittedName>
</protein>
<dbReference type="AlphaFoldDB" id="A0AAN9Y426"/>
<dbReference type="InterPro" id="IPR051865">
    <property type="entry name" value="WD-repeat_CDT2_adapter"/>
</dbReference>
<dbReference type="GO" id="GO:0005634">
    <property type="term" value="C:nucleus"/>
    <property type="evidence" value="ECO:0007669"/>
    <property type="project" value="TreeGrafter"/>
</dbReference>
<evidence type="ECO:0000256" key="1">
    <source>
        <dbReference type="ARBA" id="ARBA00004906"/>
    </source>
</evidence>
<proteinExistence type="inferred from homology"/>
<name>A0AAN9Y426_9HEMI</name>
<accession>A0AAN9Y426</accession>
<dbReference type="InterPro" id="IPR036322">
    <property type="entry name" value="WD40_repeat_dom_sf"/>
</dbReference>
<organism evidence="6 7">
    <name type="scientific">Parthenolecanium corni</name>
    <dbReference type="NCBI Taxonomy" id="536013"/>
    <lineage>
        <taxon>Eukaryota</taxon>
        <taxon>Metazoa</taxon>
        <taxon>Ecdysozoa</taxon>
        <taxon>Arthropoda</taxon>
        <taxon>Hexapoda</taxon>
        <taxon>Insecta</taxon>
        <taxon>Pterygota</taxon>
        <taxon>Neoptera</taxon>
        <taxon>Paraneoptera</taxon>
        <taxon>Hemiptera</taxon>
        <taxon>Sternorrhyncha</taxon>
        <taxon>Coccoidea</taxon>
        <taxon>Coccidae</taxon>
        <taxon>Parthenolecanium</taxon>
    </lineage>
</organism>
<evidence type="ECO:0000256" key="4">
    <source>
        <dbReference type="PROSITE-ProRule" id="PRU00221"/>
    </source>
</evidence>
<comment type="pathway">
    <text evidence="1">Protein modification; protein ubiquitination.</text>
</comment>
<feature type="region of interest" description="Disordered" evidence="5">
    <location>
        <begin position="442"/>
        <end position="492"/>
    </location>
</feature>
<evidence type="ECO:0000256" key="2">
    <source>
        <dbReference type="ARBA" id="ARBA00022786"/>
    </source>
</evidence>
<evidence type="ECO:0000313" key="6">
    <source>
        <dbReference type="EMBL" id="KAK7591181.1"/>
    </source>
</evidence>
<gene>
    <name evidence="6" type="ORF">V9T40_002794</name>
</gene>
<dbReference type="GO" id="GO:0007095">
    <property type="term" value="P:mitotic G2 DNA damage checkpoint signaling"/>
    <property type="evidence" value="ECO:0007669"/>
    <property type="project" value="TreeGrafter"/>
</dbReference>
<feature type="repeat" description="WD" evidence="4">
    <location>
        <begin position="113"/>
        <end position="155"/>
    </location>
</feature>
<feature type="repeat" description="WD" evidence="4">
    <location>
        <begin position="168"/>
        <end position="209"/>
    </location>
</feature>
<dbReference type="PANTHER" id="PTHR22852">
    <property type="entry name" value="LETHAL 2 DENTICLELESS PROTEIN RETINOIC ACID-REGULATED NUCLEAR MATRIX-ASSOCIATED PROTEIN"/>
    <property type="match status" value="1"/>
</dbReference>
<dbReference type="PROSITE" id="PS50294">
    <property type="entry name" value="WD_REPEATS_REGION"/>
    <property type="match status" value="1"/>
</dbReference>
<dbReference type="PANTHER" id="PTHR22852:SF0">
    <property type="entry name" value="DENTICLELESS PROTEIN HOMOLOG"/>
    <property type="match status" value="1"/>
</dbReference>
<dbReference type="Gene3D" id="2.130.10.10">
    <property type="entry name" value="YVTN repeat-like/Quinoprotein amine dehydrogenase"/>
    <property type="match status" value="2"/>
</dbReference>
<dbReference type="SUPFAM" id="SSF50978">
    <property type="entry name" value="WD40 repeat-like"/>
    <property type="match status" value="1"/>
</dbReference>
<dbReference type="InterPro" id="IPR015943">
    <property type="entry name" value="WD40/YVTN_repeat-like_dom_sf"/>
</dbReference>
<dbReference type="InterPro" id="IPR001680">
    <property type="entry name" value="WD40_rpt"/>
</dbReference>
<keyword evidence="2" id="KW-0833">Ubl conjugation pathway</keyword>
<dbReference type="GO" id="GO:0030674">
    <property type="term" value="F:protein-macromolecule adaptor activity"/>
    <property type="evidence" value="ECO:0007669"/>
    <property type="project" value="TreeGrafter"/>
</dbReference>
<dbReference type="Proteomes" id="UP001367676">
    <property type="component" value="Unassembled WGS sequence"/>
</dbReference>
<feature type="compositionally biased region" description="Polar residues" evidence="5">
    <location>
        <begin position="443"/>
        <end position="462"/>
    </location>
</feature>
<sequence length="492" mass="55817">MSVDYDSILSKFKCTSYSTPPSDYLDSRLLSCAFARKEKQGHILAVTCEEGQIIVLDTKSPVNTDYPYCYDTNALFSAEWSEIDMKLITTSGDHAVGLWNLSDGCRLTKLNSFKAHRCTVKTACFKPQNSDIFASGARDGNIYVWDSRKSNDAKPEQYINNCHKKVTRKRENASITSIVYQDDVRLISCADADPHIKVWDLRKTYLHTTDKPVPVYQFPSPKKNCLYGYTHMVTDKNRTKLYANSLGHNIYCYNISVFAEDPVYIYWGHAVRNFFSKLSLSPDDKYMASTDSDDQIFIWKIRSPGEPISKLSGDPTMLNGLSDISWCPEDYLKLATSSDYPAPWIWTVPESNKDPSLTNDDSSNDSAEISFAETLRVVPVKWKKNSAMTSKLFQNRKKPNEPISPFKLPNSVIDGSQVHTCCAIERKPIVIKNWLTDLHSQKTKITSSPESFKTPSPVATSKNNKKRKRSLLSPGNNLNKYFKKHDENQSTD</sequence>
<dbReference type="PROSITE" id="PS50082">
    <property type="entry name" value="WD_REPEATS_2"/>
    <property type="match status" value="2"/>
</dbReference>
<evidence type="ECO:0000256" key="3">
    <source>
        <dbReference type="ARBA" id="ARBA00038344"/>
    </source>
</evidence>